<name>A0A1L7I5X4_9FLAO</name>
<dbReference type="Pfam" id="PF04616">
    <property type="entry name" value="Glyco_hydro_43"/>
    <property type="match status" value="1"/>
</dbReference>
<sequence length="301" mass="34372">MHDPVVAKENGKYYLFNTGKGIGVYASTDLENWEKMPPVFPEKPAWTDSVVPDFENHIWAPDIIKKGDTWYLFYSVSAFAKNTSAIGVATNKTLDPSDANFQWIDHGIVVRSIPDRDMWNAIDPNIIFDENENAWMAFGSFWNGLKMVKLNEDLTKIAQPEAWRTIARRQRSFKLDNKDPGDAALEAPFIFKKGDWYYLFLSWDLCCRGKESTYKVVVGRSEKATGPFFDKNGIPLNQGGGSIVLEGNEDWYGRGHNSVYHFEGEDLMFFHAYDANDNGAPKLGIRKIDWIDGWPTLKDFK</sequence>
<dbReference type="STRING" id="1229726.GRFL_2262"/>
<dbReference type="InterPro" id="IPR006710">
    <property type="entry name" value="Glyco_hydro_43"/>
</dbReference>
<dbReference type="AlphaFoldDB" id="A0A1L7I5X4"/>
<dbReference type="GO" id="GO:0046558">
    <property type="term" value="F:arabinan endo-1,5-alpha-L-arabinosidase activity"/>
    <property type="evidence" value="ECO:0007669"/>
    <property type="project" value="UniProtKB-EC"/>
</dbReference>
<evidence type="ECO:0000256" key="3">
    <source>
        <dbReference type="ARBA" id="ARBA00022801"/>
    </source>
</evidence>
<dbReference type="CDD" id="cd18830">
    <property type="entry name" value="GH43_CjArb43A-like"/>
    <property type="match status" value="1"/>
</dbReference>
<evidence type="ECO:0000256" key="2">
    <source>
        <dbReference type="ARBA" id="ARBA00009865"/>
    </source>
</evidence>
<keyword evidence="4 5" id="KW-0326">Glycosidase</keyword>
<accession>A0A1L7I5X4</accession>
<protein>
    <submittedName>
        <fullName evidence="5">Arabinan endo-1,5-alpha-L-arabinosidase</fullName>
        <ecNumber evidence="5">3.2.1.99</ecNumber>
    </submittedName>
</protein>
<dbReference type="InterPro" id="IPR023296">
    <property type="entry name" value="Glyco_hydro_beta-prop_sf"/>
</dbReference>
<evidence type="ECO:0000313" key="5">
    <source>
        <dbReference type="EMBL" id="APU68986.1"/>
    </source>
</evidence>
<dbReference type="InterPro" id="IPR016840">
    <property type="entry name" value="Glyco_hydro_43_endo_a_Ara-ase"/>
</dbReference>
<dbReference type="SUPFAM" id="SSF75005">
    <property type="entry name" value="Arabinanase/levansucrase/invertase"/>
    <property type="match status" value="1"/>
</dbReference>
<organism evidence="5 6">
    <name type="scientific">Christiangramia flava JLT2011</name>
    <dbReference type="NCBI Taxonomy" id="1229726"/>
    <lineage>
        <taxon>Bacteria</taxon>
        <taxon>Pseudomonadati</taxon>
        <taxon>Bacteroidota</taxon>
        <taxon>Flavobacteriia</taxon>
        <taxon>Flavobacteriales</taxon>
        <taxon>Flavobacteriaceae</taxon>
        <taxon>Christiangramia</taxon>
    </lineage>
</organism>
<dbReference type="PIRSF" id="PIRSF026534">
    <property type="entry name" value="Endo_alpha-L-arabinosidase"/>
    <property type="match status" value="1"/>
</dbReference>
<dbReference type="InterPro" id="IPR050727">
    <property type="entry name" value="GH43_arabinanases"/>
</dbReference>
<dbReference type="PANTHER" id="PTHR43301:SF3">
    <property type="entry name" value="ARABINAN ENDO-1,5-ALPHA-L-ARABINOSIDASE A-RELATED"/>
    <property type="match status" value="1"/>
</dbReference>
<evidence type="ECO:0000313" key="6">
    <source>
        <dbReference type="Proteomes" id="UP000186230"/>
    </source>
</evidence>
<comment type="similarity">
    <text evidence="2">Belongs to the glycosyl hydrolase 43 family.</text>
</comment>
<evidence type="ECO:0000256" key="4">
    <source>
        <dbReference type="ARBA" id="ARBA00023295"/>
    </source>
</evidence>
<comment type="pathway">
    <text evidence="1">Glycan metabolism; L-arabinan degradation.</text>
</comment>
<keyword evidence="6" id="KW-1185">Reference proteome</keyword>
<keyword evidence="3 5" id="KW-0378">Hydrolase</keyword>
<dbReference type="UniPathway" id="UPA00667"/>
<evidence type="ECO:0000256" key="1">
    <source>
        <dbReference type="ARBA" id="ARBA00004834"/>
    </source>
</evidence>
<dbReference type="Proteomes" id="UP000186230">
    <property type="component" value="Chromosome"/>
</dbReference>
<dbReference type="EC" id="3.2.1.99" evidence="5"/>
<dbReference type="Gene3D" id="2.115.10.20">
    <property type="entry name" value="Glycosyl hydrolase domain, family 43"/>
    <property type="match status" value="1"/>
</dbReference>
<dbReference type="EMBL" id="CP016359">
    <property type="protein sequence ID" value="APU68986.1"/>
    <property type="molecule type" value="Genomic_DNA"/>
</dbReference>
<dbReference type="GO" id="GO:0031222">
    <property type="term" value="P:arabinan catabolic process"/>
    <property type="evidence" value="ECO:0007669"/>
    <property type="project" value="UniProtKB-UniPathway"/>
</dbReference>
<dbReference type="PANTHER" id="PTHR43301">
    <property type="entry name" value="ARABINAN ENDO-1,5-ALPHA-L-ARABINOSIDASE"/>
    <property type="match status" value="1"/>
</dbReference>
<reference evidence="5 6" key="1">
    <citation type="submission" date="2016-07" db="EMBL/GenBank/DDBJ databases">
        <title>Multi-omics approach to identify versatile polysaccharide utilization systems of a marine flavobacterium Gramella flava.</title>
        <authorList>
            <person name="Tang K."/>
        </authorList>
    </citation>
    <scope>NUCLEOTIDE SEQUENCE [LARGE SCALE GENOMIC DNA]</scope>
    <source>
        <strain evidence="5 6">JLT2011</strain>
    </source>
</reference>
<gene>
    <name evidence="5" type="ORF">GRFL_2262</name>
</gene>
<proteinExistence type="inferred from homology"/>
<dbReference type="KEGG" id="gfl:GRFL_2262"/>